<reference evidence="2" key="1">
    <citation type="submission" date="2022-11" db="UniProtKB">
        <authorList>
            <consortium name="WormBaseParasite"/>
        </authorList>
    </citation>
    <scope>IDENTIFICATION</scope>
</reference>
<dbReference type="WBParaSite" id="nRc.2.0.1.t38506-RA">
    <property type="protein sequence ID" value="nRc.2.0.1.t38506-RA"/>
    <property type="gene ID" value="nRc.2.0.1.g38506"/>
</dbReference>
<proteinExistence type="predicted"/>
<keyword evidence="1" id="KW-1185">Reference proteome</keyword>
<evidence type="ECO:0000313" key="1">
    <source>
        <dbReference type="Proteomes" id="UP000887565"/>
    </source>
</evidence>
<organism evidence="1 2">
    <name type="scientific">Romanomermis culicivorax</name>
    <name type="common">Nematode worm</name>
    <dbReference type="NCBI Taxonomy" id="13658"/>
    <lineage>
        <taxon>Eukaryota</taxon>
        <taxon>Metazoa</taxon>
        <taxon>Ecdysozoa</taxon>
        <taxon>Nematoda</taxon>
        <taxon>Enoplea</taxon>
        <taxon>Dorylaimia</taxon>
        <taxon>Mermithida</taxon>
        <taxon>Mermithoidea</taxon>
        <taxon>Mermithidae</taxon>
        <taxon>Romanomermis</taxon>
    </lineage>
</organism>
<dbReference type="AlphaFoldDB" id="A0A915KJB6"/>
<sequence>MIKDRGHRPQKDHQLIIFKKLNFSPRCLIITRLGCPSSNPGERDLIHGIMLFAPMIEPARPKFGDEQRFSGLKCR</sequence>
<evidence type="ECO:0000313" key="2">
    <source>
        <dbReference type="WBParaSite" id="nRc.2.0.1.t38506-RA"/>
    </source>
</evidence>
<accession>A0A915KJB6</accession>
<name>A0A915KJB6_ROMCU</name>
<protein>
    <submittedName>
        <fullName evidence="2">Uncharacterized protein</fullName>
    </submittedName>
</protein>
<dbReference type="Proteomes" id="UP000887565">
    <property type="component" value="Unplaced"/>
</dbReference>